<dbReference type="EnsemblPlants" id="QL09p038954:mrna">
    <property type="protein sequence ID" value="QL09p038954:mrna"/>
    <property type="gene ID" value="QL09p038954"/>
</dbReference>
<proteinExistence type="predicted"/>
<dbReference type="GO" id="GO:0008278">
    <property type="term" value="C:cohesin complex"/>
    <property type="evidence" value="ECO:0007669"/>
    <property type="project" value="TreeGrafter"/>
</dbReference>
<evidence type="ECO:0000256" key="2">
    <source>
        <dbReference type="ARBA" id="ARBA00022776"/>
    </source>
</evidence>
<dbReference type="GO" id="GO:0005634">
    <property type="term" value="C:nucleus"/>
    <property type="evidence" value="ECO:0007669"/>
    <property type="project" value="TreeGrafter"/>
</dbReference>
<reference evidence="6 7" key="1">
    <citation type="journal article" date="2016" name="G3 (Bethesda)">
        <title>First Draft Assembly and Annotation of the Genome of a California Endemic Oak Quercus lobata Nee (Fagaceae).</title>
        <authorList>
            <person name="Sork V.L."/>
            <person name="Fitz-Gibbon S.T."/>
            <person name="Puiu D."/>
            <person name="Crepeau M."/>
            <person name="Gugger P.F."/>
            <person name="Sherman R."/>
            <person name="Stevens K."/>
            <person name="Langley C.H."/>
            <person name="Pellegrini M."/>
            <person name="Salzberg S.L."/>
        </authorList>
    </citation>
    <scope>NUCLEOTIDE SEQUENCE [LARGE SCALE GENOMIC DNA]</scope>
    <source>
        <strain evidence="6 7">cv. SW786</strain>
    </source>
</reference>
<dbReference type="GO" id="GO:0003677">
    <property type="term" value="F:DNA binding"/>
    <property type="evidence" value="ECO:0007669"/>
    <property type="project" value="TreeGrafter"/>
</dbReference>
<keyword evidence="4" id="KW-0131">Cell cycle</keyword>
<name>A0A7N2MJR4_QUELO</name>
<dbReference type="GO" id="GO:0051301">
    <property type="term" value="P:cell division"/>
    <property type="evidence" value="ECO:0007669"/>
    <property type="project" value="UniProtKB-KW"/>
</dbReference>
<dbReference type="PANTHER" id="PTHR18937:SF12">
    <property type="entry name" value="STRUCTURAL MAINTENANCE OF CHROMOSOMES PROTEIN"/>
    <property type="match status" value="1"/>
</dbReference>
<keyword evidence="7" id="KW-1185">Reference proteome</keyword>
<keyword evidence="5" id="KW-0175">Coiled coil</keyword>
<dbReference type="AlphaFoldDB" id="A0A7N2MJR4"/>
<keyword evidence="1" id="KW-0132">Cell division</keyword>
<dbReference type="Proteomes" id="UP000594261">
    <property type="component" value="Chromosome 9"/>
</dbReference>
<dbReference type="Gramene" id="QL09p038954:mrna">
    <property type="protein sequence ID" value="QL09p038954:mrna"/>
    <property type="gene ID" value="QL09p038954"/>
</dbReference>
<evidence type="ECO:0000256" key="5">
    <source>
        <dbReference type="SAM" id="Coils"/>
    </source>
</evidence>
<evidence type="ECO:0000256" key="1">
    <source>
        <dbReference type="ARBA" id="ARBA00022618"/>
    </source>
</evidence>
<dbReference type="PANTHER" id="PTHR18937">
    <property type="entry name" value="STRUCTURAL MAINTENANCE OF CHROMOSOMES SMC FAMILY MEMBER"/>
    <property type="match status" value="1"/>
</dbReference>
<reference evidence="6" key="2">
    <citation type="submission" date="2021-01" db="UniProtKB">
        <authorList>
            <consortium name="EnsemblPlants"/>
        </authorList>
    </citation>
    <scope>IDENTIFICATION</scope>
</reference>
<feature type="coiled-coil region" evidence="5">
    <location>
        <begin position="2"/>
        <end position="40"/>
    </location>
</feature>
<evidence type="ECO:0000313" key="7">
    <source>
        <dbReference type="Proteomes" id="UP000594261"/>
    </source>
</evidence>
<sequence>MKQEIRRNIEDKLEKLLQEKKNIEEEIKLINSELQNSNSAVDRRSIQINRCEKDIKEIVDHIYKEFSKSVGVANIREYEENQLKAAQDMAEERLSLRSQLSKLKYQYAFFPLSIRLTY</sequence>
<protein>
    <submittedName>
        <fullName evidence="6">Uncharacterized protein</fullName>
    </submittedName>
</protein>
<keyword evidence="2" id="KW-0498">Mitosis</keyword>
<dbReference type="EMBL" id="LRBV02000009">
    <property type="status" value="NOT_ANNOTATED_CDS"/>
    <property type="molecule type" value="Genomic_DNA"/>
</dbReference>
<evidence type="ECO:0000256" key="3">
    <source>
        <dbReference type="ARBA" id="ARBA00023242"/>
    </source>
</evidence>
<keyword evidence="3" id="KW-0539">Nucleus</keyword>
<accession>A0A7N2MJR4</accession>
<dbReference type="GO" id="GO:0007062">
    <property type="term" value="P:sister chromatid cohesion"/>
    <property type="evidence" value="ECO:0007669"/>
    <property type="project" value="TreeGrafter"/>
</dbReference>
<dbReference type="InParanoid" id="A0A7N2MJR4"/>
<evidence type="ECO:0000313" key="6">
    <source>
        <dbReference type="EnsemblPlants" id="QL09p038954:mrna"/>
    </source>
</evidence>
<evidence type="ECO:0000256" key="4">
    <source>
        <dbReference type="ARBA" id="ARBA00023306"/>
    </source>
</evidence>
<organism evidence="6 7">
    <name type="scientific">Quercus lobata</name>
    <name type="common">Valley oak</name>
    <dbReference type="NCBI Taxonomy" id="97700"/>
    <lineage>
        <taxon>Eukaryota</taxon>
        <taxon>Viridiplantae</taxon>
        <taxon>Streptophyta</taxon>
        <taxon>Embryophyta</taxon>
        <taxon>Tracheophyta</taxon>
        <taxon>Spermatophyta</taxon>
        <taxon>Magnoliopsida</taxon>
        <taxon>eudicotyledons</taxon>
        <taxon>Gunneridae</taxon>
        <taxon>Pentapetalae</taxon>
        <taxon>rosids</taxon>
        <taxon>fabids</taxon>
        <taxon>Fagales</taxon>
        <taxon>Fagaceae</taxon>
        <taxon>Quercus</taxon>
    </lineage>
</organism>